<dbReference type="STRING" id="1353952.A0A165JHI1"/>
<name>A0A165JHI1_9BASI</name>
<reference evidence="1 2" key="1">
    <citation type="journal article" date="2016" name="Mol. Biol. Evol.">
        <title>Comparative Genomics of Early-Diverging Mushroom-Forming Fungi Provides Insights into the Origins of Lignocellulose Decay Capabilities.</title>
        <authorList>
            <person name="Nagy L.G."/>
            <person name="Riley R."/>
            <person name="Tritt A."/>
            <person name="Adam C."/>
            <person name="Daum C."/>
            <person name="Floudas D."/>
            <person name="Sun H."/>
            <person name="Yadav J.S."/>
            <person name="Pangilinan J."/>
            <person name="Larsson K.H."/>
            <person name="Matsuura K."/>
            <person name="Barry K."/>
            <person name="Labutti K."/>
            <person name="Kuo R."/>
            <person name="Ohm R.A."/>
            <person name="Bhattacharya S.S."/>
            <person name="Shirouzu T."/>
            <person name="Yoshinaga Y."/>
            <person name="Martin F.M."/>
            <person name="Grigoriev I.V."/>
            <person name="Hibbett D.S."/>
        </authorList>
    </citation>
    <scope>NUCLEOTIDE SEQUENCE [LARGE SCALE GENOMIC DNA]</scope>
    <source>
        <strain evidence="1 2">HHB12733</strain>
    </source>
</reference>
<protein>
    <submittedName>
        <fullName evidence="1">Uncharacterized protein</fullName>
    </submittedName>
</protein>
<dbReference type="OrthoDB" id="3344043at2759"/>
<keyword evidence="2" id="KW-1185">Reference proteome</keyword>
<evidence type="ECO:0000313" key="2">
    <source>
        <dbReference type="Proteomes" id="UP000076842"/>
    </source>
</evidence>
<sequence>MSSAPEASGNGFAVQGQVDLPSLGPLTYNAASAILERTVNGGIEPHTLTAGYALGAAVSLGPLAAENIARSIREMRFYSAYQQAIWLGFGIKHLLRKMGESRQGLGLIGLIGCLSEGYPSSTCAQILEHLFQSMDMPPQLVPSRAQWKRLVDTLSGALTSTHFGDLLGQMTQQAFKSQTCSQTVTVPVNELVGALRQLFQLSESSGGSLHLIGGPDCGWLAGVAHWLMDFSVEIHNPSENDLVVLGGRFRSKIMVQVTYASGAQLKQIKVAERCYVIPSGQHLLRHIPFKTQDWPSPAADYGRVPWDTALSRTFGKAAEDLLSGPASPLCARVLGLAARLFASYGQRRDVPAHMRGISGCQLSQGTDFAETAQHWLPELGRATQFMQAVRKNIVEASDDTPIEEHEMHLEAAISAISQHCECIFCTDPSAAFDNDRKANRPTPHMPEFPCKRGLALTLCVLVLLLSRVSLVVPLDPRKAGLELLYSKCLWRMESIYNSRRILEKQSRGNWSSGQHPFRNALEVDYLKEVLGLFTLPTELNEDSSVDMPQASALSSGGLCVYMQALCEITDEPLTISRIHVTPGCIEFNDSTYQRVVDSETGSADSTRISLLDRFRRPSTKKYASHLDYDEVLADTCAKSLNAALMVHVHGRNALDLAARYELEHPTLGRKASICPAAITAMVLQSSFPIRCWGYACKKADFKNIHLVVGEGHWNSTRIGVTLGSVIRATSRSTNHIPSPVAVRVLPTHVLSRWMVLQDAYTAPKTSFIDAVTSGVVSLASDVGEASKLPLQCLPFLQSHQCLSCCVSMLREACGKFYSVRHNGENGVPRMPILIVRDVEAASGRRPNNFITQC</sequence>
<dbReference type="EMBL" id="KV423920">
    <property type="protein sequence ID" value="KZT61844.1"/>
    <property type="molecule type" value="Genomic_DNA"/>
</dbReference>
<evidence type="ECO:0000313" key="1">
    <source>
        <dbReference type="EMBL" id="KZT61844.1"/>
    </source>
</evidence>
<organism evidence="1 2">
    <name type="scientific">Calocera cornea HHB12733</name>
    <dbReference type="NCBI Taxonomy" id="1353952"/>
    <lineage>
        <taxon>Eukaryota</taxon>
        <taxon>Fungi</taxon>
        <taxon>Dikarya</taxon>
        <taxon>Basidiomycota</taxon>
        <taxon>Agaricomycotina</taxon>
        <taxon>Dacrymycetes</taxon>
        <taxon>Dacrymycetales</taxon>
        <taxon>Dacrymycetaceae</taxon>
        <taxon>Calocera</taxon>
    </lineage>
</organism>
<gene>
    <name evidence="1" type="ORF">CALCODRAFT_446839</name>
</gene>
<dbReference type="Proteomes" id="UP000076842">
    <property type="component" value="Unassembled WGS sequence"/>
</dbReference>
<proteinExistence type="predicted"/>
<dbReference type="InParanoid" id="A0A165JHI1"/>
<accession>A0A165JHI1</accession>
<dbReference type="AlphaFoldDB" id="A0A165JHI1"/>